<accession>A0A3P1C469</accession>
<dbReference type="AlphaFoldDB" id="A0A3P1C469"/>
<comment type="caution">
    <text evidence="2">The sequence shown here is derived from an EMBL/GenBank/DDBJ whole genome shotgun (WGS) entry which is preliminary data.</text>
</comment>
<keyword evidence="3" id="KW-1185">Reference proteome</keyword>
<dbReference type="InterPro" id="IPR001584">
    <property type="entry name" value="Integrase_cat-core"/>
</dbReference>
<sequence length="90" mass="10220">MIGRDIYLSQTILAEFRDQLKGLEVLQSMSRKGNCWDNAVAESFFKTLKCEMVNHINFETRHQARLATFEYIEGCGAARAVQPSAETFDA</sequence>
<dbReference type="OrthoDB" id="887091at2"/>
<evidence type="ECO:0000313" key="3">
    <source>
        <dbReference type="Proteomes" id="UP000271925"/>
    </source>
</evidence>
<evidence type="ECO:0000313" key="2">
    <source>
        <dbReference type="EMBL" id="RRB07953.1"/>
    </source>
</evidence>
<dbReference type="Pfam" id="PF13333">
    <property type="entry name" value="rve_2"/>
    <property type="match status" value="1"/>
</dbReference>
<dbReference type="GO" id="GO:0003676">
    <property type="term" value="F:nucleic acid binding"/>
    <property type="evidence" value="ECO:0007669"/>
    <property type="project" value="InterPro"/>
</dbReference>
<proteinExistence type="predicted"/>
<feature type="domain" description="Integrase catalytic" evidence="1">
    <location>
        <begin position="42"/>
        <end position="73"/>
    </location>
</feature>
<name>A0A3P1C469_9BACT</name>
<dbReference type="InterPro" id="IPR036397">
    <property type="entry name" value="RNaseH_sf"/>
</dbReference>
<dbReference type="InterPro" id="IPR012337">
    <property type="entry name" value="RNaseH-like_sf"/>
</dbReference>
<reference evidence="2 3" key="1">
    <citation type="submission" date="2018-11" db="EMBL/GenBank/DDBJ databases">
        <authorList>
            <person name="Zhou Z."/>
            <person name="Wang G."/>
        </authorList>
    </citation>
    <scope>NUCLEOTIDE SEQUENCE [LARGE SCALE GENOMIC DNA]</scope>
    <source>
        <strain evidence="2 3">KCTC52004</strain>
    </source>
</reference>
<organism evidence="2 3">
    <name type="scientific">Larkinella rosea</name>
    <dbReference type="NCBI Taxonomy" id="2025312"/>
    <lineage>
        <taxon>Bacteria</taxon>
        <taxon>Pseudomonadati</taxon>
        <taxon>Bacteroidota</taxon>
        <taxon>Cytophagia</taxon>
        <taxon>Cytophagales</taxon>
        <taxon>Spirosomataceae</taxon>
        <taxon>Larkinella</taxon>
    </lineage>
</organism>
<dbReference type="InterPro" id="IPR050900">
    <property type="entry name" value="Transposase_IS3/IS150/IS904"/>
</dbReference>
<dbReference type="Gene3D" id="3.30.420.10">
    <property type="entry name" value="Ribonuclease H-like superfamily/Ribonuclease H"/>
    <property type="match status" value="1"/>
</dbReference>
<dbReference type="Proteomes" id="UP000271925">
    <property type="component" value="Unassembled WGS sequence"/>
</dbReference>
<dbReference type="GO" id="GO:0015074">
    <property type="term" value="P:DNA integration"/>
    <property type="evidence" value="ECO:0007669"/>
    <property type="project" value="InterPro"/>
</dbReference>
<protein>
    <recommendedName>
        <fullName evidence="1">Integrase catalytic domain-containing protein</fullName>
    </recommendedName>
</protein>
<gene>
    <name evidence="2" type="ORF">EHT25_07670</name>
</gene>
<dbReference type="PANTHER" id="PTHR46889">
    <property type="entry name" value="TRANSPOSASE INSF FOR INSERTION SEQUENCE IS3B-RELATED"/>
    <property type="match status" value="1"/>
</dbReference>
<dbReference type="SUPFAM" id="SSF53098">
    <property type="entry name" value="Ribonuclease H-like"/>
    <property type="match status" value="1"/>
</dbReference>
<evidence type="ECO:0000259" key="1">
    <source>
        <dbReference type="Pfam" id="PF13333"/>
    </source>
</evidence>
<dbReference type="PANTHER" id="PTHR46889:SF4">
    <property type="entry name" value="TRANSPOSASE INSO FOR INSERTION SEQUENCE ELEMENT IS911B-RELATED"/>
    <property type="match status" value="1"/>
</dbReference>
<dbReference type="EMBL" id="RQJO01000007">
    <property type="protein sequence ID" value="RRB07953.1"/>
    <property type="molecule type" value="Genomic_DNA"/>
</dbReference>